<proteinExistence type="predicted"/>
<evidence type="ECO:0000313" key="3">
    <source>
        <dbReference type="Proteomes" id="UP000286598"/>
    </source>
</evidence>
<evidence type="ECO:0000259" key="1">
    <source>
        <dbReference type="Pfam" id="PF08800"/>
    </source>
</evidence>
<gene>
    <name evidence="2" type="ORF">DW060_05440</name>
</gene>
<evidence type="ECO:0000313" key="2">
    <source>
        <dbReference type="EMBL" id="RHK51154.1"/>
    </source>
</evidence>
<comment type="caution">
    <text evidence="2">The sequence shown here is derived from an EMBL/GenBank/DDBJ whole genome shotgun (WGS) entry which is preliminary data.</text>
</comment>
<keyword evidence="3" id="KW-1185">Reference proteome</keyword>
<dbReference type="OrthoDB" id="2781056at2"/>
<dbReference type="Pfam" id="PF08800">
    <property type="entry name" value="BT4734-like_N"/>
    <property type="match status" value="1"/>
</dbReference>
<dbReference type="Proteomes" id="UP000286598">
    <property type="component" value="Unassembled WGS sequence"/>
</dbReference>
<dbReference type="InterPro" id="IPR014907">
    <property type="entry name" value="BT4734-like_N"/>
</dbReference>
<sequence length="197" mass="22853">MDDLHGFSFYRKPIQNIEPCRAITVVDVYRYLVGHYAKPQTDTLRSLTSPSEAKKYKATHFDYCTFSGLFRKRNEKELIQHSGLLCLDFDHVGNPDRFKERLLKHDYFDTELMFTSPSGDGVKWIIPIDLKGWEHSRYFKAVANCIESTGLPPVDKSGSDVARSCFLPYDPQAYINPKYSEYVKENFFRPILGECPF</sequence>
<accession>A0A415GN94</accession>
<dbReference type="AlphaFoldDB" id="A0A415GN94"/>
<feature type="domain" description="BT4734-like N-terminal" evidence="1">
    <location>
        <begin position="62"/>
        <end position="174"/>
    </location>
</feature>
<name>A0A415GN94_9BACT</name>
<organism evidence="2 3">
    <name type="scientific">Leyella stercorea</name>
    <dbReference type="NCBI Taxonomy" id="363265"/>
    <lineage>
        <taxon>Bacteria</taxon>
        <taxon>Pseudomonadati</taxon>
        <taxon>Bacteroidota</taxon>
        <taxon>Bacteroidia</taxon>
        <taxon>Bacteroidales</taxon>
        <taxon>Prevotellaceae</taxon>
        <taxon>Leyella</taxon>
    </lineage>
</organism>
<dbReference type="EMBL" id="QRNO01000020">
    <property type="protein sequence ID" value="RHK51154.1"/>
    <property type="molecule type" value="Genomic_DNA"/>
</dbReference>
<protein>
    <submittedName>
        <fullName evidence="2">Virulence protein E</fullName>
    </submittedName>
</protein>
<reference evidence="2 3" key="1">
    <citation type="submission" date="2018-08" db="EMBL/GenBank/DDBJ databases">
        <title>A genome reference for cultivated species of the human gut microbiota.</title>
        <authorList>
            <person name="Zou Y."/>
            <person name="Xue W."/>
            <person name="Luo G."/>
        </authorList>
    </citation>
    <scope>NUCLEOTIDE SEQUENCE [LARGE SCALE GENOMIC DNA]</scope>
    <source>
        <strain evidence="2 3">AF42-9</strain>
    </source>
</reference>